<dbReference type="AlphaFoldDB" id="K6WMC0"/>
<dbReference type="eggNOG" id="COG2814">
    <property type="taxonomic scope" value="Bacteria"/>
</dbReference>
<keyword evidence="4 10" id="KW-0812">Transmembrane</keyword>
<feature type="transmembrane region" description="Helical" evidence="10">
    <location>
        <begin position="115"/>
        <end position="142"/>
    </location>
</feature>
<evidence type="ECO:0000313" key="13">
    <source>
        <dbReference type="Proteomes" id="UP000008366"/>
    </source>
</evidence>
<dbReference type="InterPro" id="IPR011701">
    <property type="entry name" value="MFS"/>
</dbReference>
<dbReference type="Proteomes" id="UP000008366">
    <property type="component" value="Unassembled WGS sequence"/>
</dbReference>
<evidence type="ECO:0000259" key="11">
    <source>
        <dbReference type="PROSITE" id="PS50850"/>
    </source>
</evidence>
<comment type="similarity">
    <text evidence="7">Belongs to the major facilitator superfamily. Drug:H(+) antiporter-3 (DHA3) (TC 2.A.1.21) family.</text>
</comment>
<feature type="compositionally biased region" description="Basic residues" evidence="9">
    <location>
        <begin position="498"/>
        <end position="512"/>
    </location>
</feature>
<sequence>MSGGFTLSAWAIDLTPLRVNRQFRLLFIGRLVSMFALGMLMVVLSVQIYDLTGSSLQVALVNTALGVSTFVGALAGGVLADRVDRRRVILVSRALAIAGLVGLACNASLDEPSVAALYVFAVWDGVTGSIGSTAFGAAVPAVVPRAMLPATGTLMAMCLDLGSAASPLVGGVLAGAGGFALVYWVVAVISVISWLFLFQLRPIRPGASEEAQGGEAAEPAPGAAETEPGPSSVLPGESSGELSGSGSGWRGWRADLVGGLRFASREPVVAAVLLMGFLQIFFASPHVLIPEFVQSTLGGGPEAVGLMYSATSVGAIIATLASGWVPRVRRVGLVIVGVYVSSSMWVVAFGLSPTVAIAAVAMALVGAGDVIGEILRFTVLAERTPDRLRGRVQSLWAAQATVGDSLGGPVLSVGARLIGVGPVIVVGGLVAAVTTALLLLTHPRLRTLTRTPDTGAADTEADSQTEVDTQTDAGTQTNAGTQADAEPGRDPEADLAHKPAHNPAHKPTRSTP</sequence>
<feature type="compositionally biased region" description="Low complexity" evidence="9">
    <location>
        <begin position="209"/>
        <end position="242"/>
    </location>
</feature>
<evidence type="ECO:0000256" key="3">
    <source>
        <dbReference type="ARBA" id="ARBA00022475"/>
    </source>
</evidence>
<dbReference type="GO" id="GO:0022857">
    <property type="term" value="F:transmembrane transporter activity"/>
    <property type="evidence" value="ECO:0007669"/>
    <property type="project" value="InterPro"/>
</dbReference>
<feature type="transmembrane region" description="Helical" evidence="10">
    <location>
        <begin position="90"/>
        <end position="109"/>
    </location>
</feature>
<feature type="transmembrane region" description="Helical" evidence="10">
    <location>
        <begin position="268"/>
        <end position="285"/>
    </location>
</feature>
<dbReference type="STRING" id="1184609.KILIM_014_00720"/>
<evidence type="ECO:0000256" key="9">
    <source>
        <dbReference type="SAM" id="MobiDB-lite"/>
    </source>
</evidence>
<dbReference type="InterPro" id="IPR020846">
    <property type="entry name" value="MFS_dom"/>
</dbReference>
<keyword evidence="5 10" id="KW-1133">Transmembrane helix</keyword>
<keyword evidence="3" id="KW-1003">Cell membrane</keyword>
<evidence type="ECO:0000256" key="5">
    <source>
        <dbReference type="ARBA" id="ARBA00022989"/>
    </source>
</evidence>
<dbReference type="GO" id="GO:0005886">
    <property type="term" value="C:plasma membrane"/>
    <property type="evidence" value="ECO:0007669"/>
    <property type="project" value="UniProtKB-SubCell"/>
</dbReference>
<dbReference type="SUPFAM" id="SSF103473">
    <property type="entry name" value="MFS general substrate transporter"/>
    <property type="match status" value="1"/>
</dbReference>
<organism evidence="12 13">
    <name type="scientific">Kineosphaera limosa NBRC 100340</name>
    <dbReference type="NCBI Taxonomy" id="1184609"/>
    <lineage>
        <taxon>Bacteria</taxon>
        <taxon>Bacillati</taxon>
        <taxon>Actinomycetota</taxon>
        <taxon>Actinomycetes</taxon>
        <taxon>Micrococcales</taxon>
        <taxon>Dermatophilaceae</taxon>
        <taxon>Kineosphaera</taxon>
    </lineage>
</organism>
<feature type="transmembrane region" description="Helical" evidence="10">
    <location>
        <begin position="420"/>
        <end position="440"/>
    </location>
</feature>
<feature type="region of interest" description="Disordered" evidence="9">
    <location>
        <begin position="209"/>
        <end position="247"/>
    </location>
</feature>
<feature type="transmembrane region" description="Helical" evidence="10">
    <location>
        <begin position="355"/>
        <end position="375"/>
    </location>
</feature>
<keyword evidence="13" id="KW-1185">Reference proteome</keyword>
<evidence type="ECO:0000256" key="10">
    <source>
        <dbReference type="SAM" id="Phobius"/>
    </source>
</evidence>
<comment type="caution">
    <text evidence="12">The sequence shown here is derived from an EMBL/GenBank/DDBJ whole genome shotgun (WGS) entry which is preliminary data.</text>
</comment>
<feature type="compositionally biased region" description="Polar residues" evidence="9">
    <location>
        <begin position="466"/>
        <end position="481"/>
    </location>
</feature>
<evidence type="ECO:0000256" key="1">
    <source>
        <dbReference type="ARBA" id="ARBA00004429"/>
    </source>
</evidence>
<name>K6WMC0_9MICO</name>
<dbReference type="PANTHER" id="PTHR23513:SF9">
    <property type="entry name" value="ENTEROBACTIN EXPORTER ENTS"/>
    <property type="match status" value="1"/>
</dbReference>
<dbReference type="Gene3D" id="1.20.1250.20">
    <property type="entry name" value="MFS general substrate transporter like domains"/>
    <property type="match status" value="1"/>
</dbReference>
<feature type="transmembrane region" description="Helical" evidence="10">
    <location>
        <begin position="305"/>
        <end position="324"/>
    </location>
</feature>
<protein>
    <recommendedName>
        <fullName evidence="8">Multidrug efflux pump Tap</fullName>
    </recommendedName>
</protein>
<reference evidence="12 13" key="1">
    <citation type="submission" date="2012-08" db="EMBL/GenBank/DDBJ databases">
        <title>Whole genome shotgun sequence of Kineosphaera limosa NBRC 100340.</title>
        <authorList>
            <person name="Yoshida I."/>
            <person name="Isaki S."/>
            <person name="Hosoyama A."/>
            <person name="Tsuchikane K."/>
            <person name="Katsumata H."/>
            <person name="Ando Y."/>
            <person name="Ohji S."/>
            <person name="Hamada M."/>
            <person name="Tamura T."/>
            <person name="Yamazoe A."/>
            <person name="Yamazaki S."/>
            <person name="Fujita N."/>
        </authorList>
    </citation>
    <scope>NUCLEOTIDE SEQUENCE [LARGE SCALE GENOMIC DNA]</scope>
    <source>
        <strain evidence="12 13">NBRC 100340</strain>
    </source>
</reference>
<feature type="compositionally biased region" description="Basic and acidic residues" evidence="9">
    <location>
        <begin position="486"/>
        <end position="497"/>
    </location>
</feature>
<keyword evidence="6 10" id="KW-0472">Membrane</keyword>
<feature type="domain" description="Major facilitator superfamily (MFS) profile" evidence="11">
    <location>
        <begin position="22"/>
        <end position="446"/>
    </location>
</feature>
<dbReference type="EMBL" id="BAHD01000014">
    <property type="protein sequence ID" value="GAB94936.1"/>
    <property type="molecule type" value="Genomic_DNA"/>
</dbReference>
<evidence type="ECO:0000256" key="6">
    <source>
        <dbReference type="ARBA" id="ARBA00023136"/>
    </source>
</evidence>
<evidence type="ECO:0000313" key="12">
    <source>
        <dbReference type="EMBL" id="GAB94936.1"/>
    </source>
</evidence>
<keyword evidence="2" id="KW-0813">Transport</keyword>
<dbReference type="Pfam" id="PF07690">
    <property type="entry name" value="MFS_1"/>
    <property type="match status" value="2"/>
</dbReference>
<evidence type="ECO:0000256" key="4">
    <source>
        <dbReference type="ARBA" id="ARBA00022692"/>
    </source>
</evidence>
<evidence type="ECO:0000256" key="7">
    <source>
        <dbReference type="ARBA" id="ARBA00038075"/>
    </source>
</evidence>
<dbReference type="CDD" id="cd06173">
    <property type="entry name" value="MFS_MefA_like"/>
    <property type="match status" value="1"/>
</dbReference>
<feature type="transmembrane region" description="Helical" evidence="10">
    <location>
        <begin position="27"/>
        <end position="49"/>
    </location>
</feature>
<dbReference type="OrthoDB" id="5494559at2"/>
<comment type="subcellular location">
    <subcellularLocation>
        <location evidence="1">Cell inner membrane</location>
        <topology evidence="1">Multi-pass membrane protein</topology>
    </subcellularLocation>
</comment>
<evidence type="ECO:0000256" key="8">
    <source>
        <dbReference type="ARBA" id="ARBA00040914"/>
    </source>
</evidence>
<feature type="transmembrane region" description="Helical" evidence="10">
    <location>
        <begin position="154"/>
        <end position="175"/>
    </location>
</feature>
<evidence type="ECO:0000256" key="2">
    <source>
        <dbReference type="ARBA" id="ARBA00022448"/>
    </source>
</evidence>
<feature type="region of interest" description="Disordered" evidence="9">
    <location>
        <begin position="449"/>
        <end position="512"/>
    </location>
</feature>
<dbReference type="PANTHER" id="PTHR23513">
    <property type="entry name" value="INTEGRAL MEMBRANE EFFLUX PROTEIN-RELATED"/>
    <property type="match status" value="1"/>
</dbReference>
<feature type="transmembrane region" description="Helical" evidence="10">
    <location>
        <begin position="55"/>
        <end position="78"/>
    </location>
</feature>
<dbReference type="InterPro" id="IPR036259">
    <property type="entry name" value="MFS_trans_sf"/>
</dbReference>
<proteinExistence type="inferred from homology"/>
<dbReference type="PROSITE" id="PS50850">
    <property type="entry name" value="MFS"/>
    <property type="match status" value="1"/>
</dbReference>
<accession>K6WMC0</accession>
<dbReference type="RefSeq" id="WP_006591468.1">
    <property type="nucleotide sequence ID" value="NZ_BAHD01000014.1"/>
</dbReference>
<feature type="transmembrane region" description="Helical" evidence="10">
    <location>
        <begin position="181"/>
        <end position="198"/>
    </location>
</feature>
<gene>
    <name evidence="12" type="ORF">KILIM_014_00720</name>
</gene>